<dbReference type="CDD" id="cd13999">
    <property type="entry name" value="STKc_MAP3K-like"/>
    <property type="match status" value="1"/>
</dbReference>
<dbReference type="InterPro" id="IPR051681">
    <property type="entry name" value="Ser/Thr_Kinases-Pseudokinases"/>
</dbReference>
<evidence type="ECO:0000256" key="12">
    <source>
        <dbReference type="SAM" id="MobiDB-lite"/>
    </source>
</evidence>
<keyword evidence="8" id="KW-0418">Kinase</keyword>
<protein>
    <recommendedName>
        <fullName evidence="14">Protein kinase domain-containing protein</fullName>
    </recommendedName>
</protein>
<dbReference type="Pfam" id="PF02415">
    <property type="entry name" value="Chlam_PMP"/>
    <property type="match status" value="2"/>
</dbReference>
<evidence type="ECO:0000256" key="11">
    <source>
        <dbReference type="ARBA" id="ARBA00023237"/>
    </source>
</evidence>
<keyword evidence="13" id="KW-0812">Transmembrane</keyword>
<dbReference type="EMBL" id="PYSW02000009">
    <property type="protein sequence ID" value="KAG2388890.1"/>
    <property type="molecule type" value="Genomic_DNA"/>
</dbReference>
<feature type="transmembrane region" description="Helical" evidence="13">
    <location>
        <begin position="12"/>
        <end position="39"/>
    </location>
</feature>
<sequence>MSGTSYLCEKIVIVHWMLLNTSLPVVSLVLTLWSLLLLFTHSTCAQLSTHGHAVTFFFPSDKNLSIPNDALFWTTRNTSSRVNMDACSSSNGHMMDHAHPMDFQHMPYTRQPLNLQKEDPQKLHCFQTFQQVENSQPRASINLFMGKKNDDSATNDDGNHPFCSLSNPCQHIQQVLHELATVMNSSELLPFISMDRQRAVIVSVQITNDIEAQDINHVLLTPVYSGLQYYFTFSSYSSENRTFKLNFNESKIDWSQTEPFSMIMSRSDLAWMMFFHLNIENIPFMSSDISGLAFCSSVINNGYVTTDSKMEWFSIEKSIVQNTEFYIRSPVKLVIIDTQFSIFNILYFQNMRLTLLSNILLQDSRLQLTVDNSEQLFLQYSQFNNFNLEFTTTNIKEMYMSYSNFKNSTNKNGIVTSTHGEIYKVQGCTFQDSGPFLFVRAYLRIDLLLNTITGNTIPETFSLKLFYGVVTILSSVQVYIESCYFRKNRGVGQASSLYVSDVDRMTLNATTFMDGFNGSAVMLDNYNTRKNDFAFNTVITNCLFENQTCDSFGCAFNIANSAVDVHVMNSVFRKNVAALGGGAIYVEIAFYLRLLNCTFDQNHATYSGQVIISNGLKQKGAGGAVNIYSSVGPTTTSTFIRNCRFIKNTAMVGGALFYVTRATKIIENCEFKENVAYKKGGAIFHYNSRFTQTNLRNVKFENNQALLFGNDYISDITRLYLDLGDDVSMLELTPGDSVRLNGTAHSLNTSVPLNLETIFIESVYPPLHIITKQYSDHLYVSAYYRITNNSEQVEHGIFNSTLRTETSHKAEFVPFKIHPCKQGYRLALVDVDGTSSLYSCQYNQELPITIVLLVVLPIVFIVFVVGTCIGVLCGVNICIDIRKRLKRLREKEKAELSVEQKIIDKAIVFNMDSEENDTTFANDKFYSKSNSNGSNNGRNSSSSKKSHKDELRSPLLNSTADASFSIEMEKKPMSFLIPITDLNIIKKIGEGGIGTVYLGKWKDRHVAIKSLKARIDDDHDEFEKEVSLLASLRHPCILQLFGVSVSKENKFMVTEYLENGSLERIIYNCRVGKQSLSILDKLSILQDIASGMDYLHSLTPAIVHRDLKPGNVLLDRANRCKVCDFGLSRTIGTSSSYTMTRNVGTLLYMSPEMISEEETFASLNGMDRKSEKALKATKVDVYSFGIIMWELFFELPPYTETEKVGLSSIKATASINILTSVLKGKRPAIPFTNEDELSQWLILYPLIGFRRNSMLLSAILKYFDLTRECWNADALQRPSFHSIVKSLQDIEQQIKKSTEL</sequence>
<comment type="caution">
    <text evidence="15">The sequence shown here is derived from an EMBL/GenBank/DDBJ whole genome shotgun (WGS) entry which is preliminary data.</text>
</comment>
<dbReference type="GeneID" id="68092791"/>
<feature type="compositionally biased region" description="Low complexity" evidence="12">
    <location>
        <begin position="927"/>
        <end position="943"/>
    </location>
</feature>
<evidence type="ECO:0000256" key="1">
    <source>
        <dbReference type="ARBA" id="ARBA00004196"/>
    </source>
</evidence>
<name>A0AA88GXL1_NAELO</name>
<dbReference type="GO" id="GO:0004674">
    <property type="term" value="F:protein serine/threonine kinase activity"/>
    <property type="evidence" value="ECO:0007669"/>
    <property type="project" value="TreeGrafter"/>
</dbReference>
<keyword evidence="13" id="KW-1133">Transmembrane helix</keyword>
<evidence type="ECO:0000256" key="4">
    <source>
        <dbReference type="ARBA" id="ARBA00022525"/>
    </source>
</evidence>
<evidence type="ECO:0000256" key="6">
    <source>
        <dbReference type="ARBA" id="ARBA00022729"/>
    </source>
</evidence>
<dbReference type="InterPro" id="IPR011050">
    <property type="entry name" value="Pectin_lyase_fold/virulence"/>
</dbReference>
<evidence type="ECO:0000259" key="14">
    <source>
        <dbReference type="PROSITE" id="PS50011"/>
    </source>
</evidence>
<gene>
    <name evidence="15" type="ORF">C9374_000329</name>
</gene>
<keyword evidence="10 13" id="KW-0472">Membrane</keyword>
<evidence type="ECO:0000256" key="9">
    <source>
        <dbReference type="ARBA" id="ARBA00022840"/>
    </source>
</evidence>
<evidence type="ECO:0000256" key="8">
    <source>
        <dbReference type="ARBA" id="ARBA00022777"/>
    </source>
</evidence>
<dbReference type="Pfam" id="PF00069">
    <property type="entry name" value="Pkinase"/>
    <property type="match status" value="1"/>
</dbReference>
<reference evidence="15 16" key="1">
    <citation type="journal article" date="2018" name="BMC Genomics">
        <title>The genome of Naegleria lovaniensis, the basis for a comparative approach to unravel pathogenicity factors of the human pathogenic amoeba N. fowleri.</title>
        <authorList>
            <person name="Liechti N."/>
            <person name="Schurch N."/>
            <person name="Bruggmann R."/>
            <person name="Wittwer M."/>
        </authorList>
    </citation>
    <scope>NUCLEOTIDE SEQUENCE [LARGE SCALE GENOMIC DNA]</scope>
    <source>
        <strain evidence="15 16">ATCC 30569</strain>
    </source>
</reference>
<feature type="transmembrane region" description="Helical" evidence="13">
    <location>
        <begin position="846"/>
        <end position="879"/>
    </location>
</feature>
<feature type="region of interest" description="Disordered" evidence="12">
    <location>
        <begin position="926"/>
        <end position="952"/>
    </location>
</feature>
<dbReference type="GO" id="GO:0005524">
    <property type="term" value="F:ATP binding"/>
    <property type="evidence" value="ECO:0007669"/>
    <property type="project" value="UniProtKB-KW"/>
</dbReference>
<evidence type="ECO:0000256" key="5">
    <source>
        <dbReference type="ARBA" id="ARBA00022679"/>
    </source>
</evidence>
<dbReference type="PROSITE" id="PS50011">
    <property type="entry name" value="PROTEIN_KINASE_DOM"/>
    <property type="match status" value="1"/>
</dbReference>
<evidence type="ECO:0000256" key="10">
    <source>
        <dbReference type="ARBA" id="ARBA00023136"/>
    </source>
</evidence>
<accession>A0AA88GXL1</accession>
<proteinExistence type="predicted"/>
<evidence type="ECO:0000313" key="15">
    <source>
        <dbReference type="EMBL" id="KAG2388890.1"/>
    </source>
</evidence>
<keyword evidence="5" id="KW-0808">Transferase</keyword>
<evidence type="ECO:0000256" key="2">
    <source>
        <dbReference type="ARBA" id="ARBA00004442"/>
    </source>
</evidence>
<dbReference type="PROSITE" id="PS00108">
    <property type="entry name" value="PROTEIN_KINASE_ST"/>
    <property type="match status" value="1"/>
</dbReference>
<dbReference type="PANTHER" id="PTHR44329">
    <property type="entry name" value="SERINE/THREONINE-PROTEIN KINASE TNNI3K-RELATED"/>
    <property type="match status" value="1"/>
</dbReference>
<evidence type="ECO:0000256" key="13">
    <source>
        <dbReference type="SAM" id="Phobius"/>
    </source>
</evidence>
<evidence type="ECO:0000313" key="16">
    <source>
        <dbReference type="Proteomes" id="UP000816034"/>
    </source>
</evidence>
<keyword evidence="6" id="KW-0732">Signal</keyword>
<dbReference type="PANTHER" id="PTHR44329:SF288">
    <property type="entry name" value="MITOGEN-ACTIVATED PROTEIN KINASE KINASE KINASE 20"/>
    <property type="match status" value="1"/>
</dbReference>
<dbReference type="Gene3D" id="1.10.510.10">
    <property type="entry name" value="Transferase(Phosphotransferase) domain 1"/>
    <property type="match status" value="1"/>
</dbReference>
<dbReference type="InterPro" id="IPR000719">
    <property type="entry name" value="Prot_kinase_dom"/>
</dbReference>
<dbReference type="InterPro" id="IPR003368">
    <property type="entry name" value="POMP_repeat"/>
</dbReference>
<keyword evidence="4" id="KW-0964">Secreted</keyword>
<dbReference type="Proteomes" id="UP000816034">
    <property type="component" value="Unassembled WGS sequence"/>
</dbReference>
<comment type="subcellular location">
    <subcellularLocation>
        <location evidence="1">Cell envelope</location>
    </subcellularLocation>
    <subcellularLocation>
        <location evidence="2">Cell outer membrane</location>
    </subcellularLocation>
    <subcellularLocation>
        <location evidence="3">Secreted</location>
    </subcellularLocation>
</comment>
<evidence type="ECO:0000256" key="3">
    <source>
        <dbReference type="ARBA" id="ARBA00004613"/>
    </source>
</evidence>
<feature type="domain" description="Protein kinase" evidence="14">
    <location>
        <begin position="982"/>
        <end position="1294"/>
    </location>
</feature>
<evidence type="ECO:0000256" key="7">
    <source>
        <dbReference type="ARBA" id="ARBA00022741"/>
    </source>
</evidence>
<organism evidence="15 16">
    <name type="scientific">Naegleria lovaniensis</name>
    <name type="common">Amoeba</name>
    <dbReference type="NCBI Taxonomy" id="51637"/>
    <lineage>
        <taxon>Eukaryota</taxon>
        <taxon>Discoba</taxon>
        <taxon>Heterolobosea</taxon>
        <taxon>Tetramitia</taxon>
        <taxon>Eutetramitia</taxon>
        <taxon>Vahlkampfiidae</taxon>
        <taxon>Naegleria</taxon>
    </lineage>
</organism>
<keyword evidence="9" id="KW-0067">ATP-binding</keyword>
<dbReference type="InterPro" id="IPR008271">
    <property type="entry name" value="Ser/Thr_kinase_AS"/>
</dbReference>
<dbReference type="RefSeq" id="XP_044552882.1">
    <property type="nucleotide sequence ID" value="XM_044692801.1"/>
</dbReference>
<keyword evidence="16" id="KW-1185">Reference proteome</keyword>
<dbReference type="InterPro" id="IPR011009">
    <property type="entry name" value="Kinase-like_dom_sf"/>
</dbReference>
<dbReference type="SUPFAM" id="SSF51126">
    <property type="entry name" value="Pectin lyase-like"/>
    <property type="match status" value="1"/>
</dbReference>
<keyword evidence="11" id="KW-0998">Cell outer membrane</keyword>
<dbReference type="SUPFAM" id="SSF56112">
    <property type="entry name" value="Protein kinase-like (PK-like)"/>
    <property type="match status" value="1"/>
</dbReference>
<dbReference type="SMART" id="SM00220">
    <property type="entry name" value="S_TKc"/>
    <property type="match status" value="1"/>
</dbReference>
<keyword evidence="7" id="KW-0547">Nucleotide-binding</keyword>
<dbReference type="GO" id="GO:0005576">
    <property type="term" value="C:extracellular region"/>
    <property type="evidence" value="ECO:0007669"/>
    <property type="project" value="UniProtKB-SubCell"/>
</dbReference>